<accession>A0A9N7U2V5</accession>
<evidence type="ECO:0000313" key="2">
    <source>
        <dbReference type="Proteomes" id="UP001153269"/>
    </source>
</evidence>
<comment type="caution">
    <text evidence="1">The sequence shown here is derived from an EMBL/GenBank/DDBJ whole genome shotgun (WGS) entry which is preliminary data.</text>
</comment>
<name>A0A9N7U2V5_PLEPL</name>
<gene>
    <name evidence="1" type="ORF">PLEPLA_LOCUS10632</name>
</gene>
<dbReference type="AlphaFoldDB" id="A0A9N7U2V5"/>
<dbReference type="Proteomes" id="UP001153269">
    <property type="component" value="Unassembled WGS sequence"/>
</dbReference>
<reference evidence="1" key="1">
    <citation type="submission" date="2020-03" db="EMBL/GenBank/DDBJ databases">
        <authorList>
            <person name="Weist P."/>
        </authorList>
    </citation>
    <scope>NUCLEOTIDE SEQUENCE</scope>
</reference>
<proteinExistence type="predicted"/>
<evidence type="ECO:0000313" key="1">
    <source>
        <dbReference type="EMBL" id="CAB1422714.1"/>
    </source>
</evidence>
<sequence>MKPLGGGGGGGGAEAAVGGSEVRVTCRGVQGLPLGPFCRWEARAPPYPRGGGYMDLLAKEQPHSALLPPHTPTLCSDRDLLVTPRLIRPAPNVREEVPLIALRGASNATPHNGRVSPNRRTLLGIPLCVLVNRDRS</sequence>
<organism evidence="1 2">
    <name type="scientific">Pleuronectes platessa</name>
    <name type="common">European plaice</name>
    <dbReference type="NCBI Taxonomy" id="8262"/>
    <lineage>
        <taxon>Eukaryota</taxon>
        <taxon>Metazoa</taxon>
        <taxon>Chordata</taxon>
        <taxon>Craniata</taxon>
        <taxon>Vertebrata</taxon>
        <taxon>Euteleostomi</taxon>
        <taxon>Actinopterygii</taxon>
        <taxon>Neopterygii</taxon>
        <taxon>Teleostei</taxon>
        <taxon>Neoteleostei</taxon>
        <taxon>Acanthomorphata</taxon>
        <taxon>Carangaria</taxon>
        <taxon>Pleuronectiformes</taxon>
        <taxon>Pleuronectoidei</taxon>
        <taxon>Pleuronectidae</taxon>
        <taxon>Pleuronectes</taxon>
    </lineage>
</organism>
<dbReference type="EMBL" id="CADEAL010000605">
    <property type="protein sequence ID" value="CAB1422714.1"/>
    <property type="molecule type" value="Genomic_DNA"/>
</dbReference>
<keyword evidence="2" id="KW-1185">Reference proteome</keyword>
<protein>
    <submittedName>
        <fullName evidence="1">Uncharacterized protein</fullName>
    </submittedName>
</protein>